<organism evidence="6 7">
    <name type="scientific">Candidimonas nitroreducens</name>
    <dbReference type="NCBI Taxonomy" id="683354"/>
    <lineage>
        <taxon>Bacteria</taxon>
        <taxon>Pseudomonadati</taxon>
        <taxon>Pseudomonadota</taxon>
        <taxon>Betaproteobacteria</taxon>
        <taxon>Burkholderiales</taxon>
        <taxon>Alcaligenaceae</taxon>
        <taxon>Candidimonas</taxon>
    </lineage>
</organism>
<gene>
    <name evidence="6" type="ORF">CEY11_03070</name>
</gene>
<keyword evidence="2" id="KW-0547">Nucleotide-binding</keyword>
<dbReference type="InterPro" id="IPR027417">
    <property type="entry name" value="P-loop_NTPase"/>
</dbReference>
<dbReference type="Pfam" id="PF00437">
    <property type="entry name" value="T2SSE"/>
    <property type="match status" value="1"/>
</dbReference>
<dbReference type="GO" id="GO:0005524">
    <property type="term" value="F:ATP binding"/>
    <property type="evidence" value="ECO:0007669"/>
    <property type="project" value="UniProtKB-KW"/>
</dbReference>
<evidence type="ECO:0000256" key="4">
    <source>
        <dbReference type="SAM" id="MobiDB-lite"/>
    </source>
</evidence>
<evidence type="ECO:0000259" key="5">
    <source>
        <dbReference type="Pfam" id="PF00437"/>
    </source>
</evidence>
<dbReference type="EMBL" id="NJIH01000002">
    <property type="protein sequence ID" value="OWT65727.1"/>
    <property type="molecule type" value="Genomic_DNA"/>
</dbReference>
<dbReference type="PANTHER" id="PTHR30258:SF2">
    <property type="entry name" value="COMG OPERON PROTEIN 1"/>
    <property type="match status" value="1"/>
</dbReference>
<evidence type="ECO:0000256" key="2">
    <source>
        <dbReference type="ARBA" id="ARBA00022741"/>
    </source>
</evidence>
<dbReference type="AlphaFoldDB" id="A0A225MWF5"/>
<dbReference type="RefSeq" id="WP_088601877.1">
    <property type="nucleotide sequence ID" value="NZ_NJIH01000002.1"/>
</dbReference>
<dbReference type="Proteomes" id="UP000214603">
    <property type="component" value="Unassembled WGS sequence"/>
</dbReference>
<evidence type="ECO:0000313" key="7">
    <source>
        <dbReference type="Proteomes" id="UP000214603"/>
    </source>
</evidence>
<keyword evidence="3" id="KW-0067">ATP-binding</keyword>
<dbReference type="GO" id="GO:0016887">
    <property type="term" value="F:ATP hydrolysis activity"/>
    <property type="evidence" value="ECO:0007669"/>
    <property type="project" value="TreeGrafter"/>
</dbReference>
<dbReference type="PANTHER" id="PTHR30258">
    <property type="entry name" value="TYPE II SECRETION SYSTEM PROTEIN GSPE-RELATED"/>
    <property type="match status" value="1"/>
</dbReference>
<dbReference type="OrthoDB" id="5790493at2"/>
<keyword evidence="7" id="KW-1185">Reference proteome</keyword>
<comment type="caution">
    <text evidence="6">The sequence shown here is derived from an EMBL/GenBank/DDBJ whole genome shotgun (WGS) entry which is preliminary data.</text>
</comment>
<dbReference type="Gene3D" id="3.30.450.90">
    <property type="match status" value="1"/>
</dbReference>
<dbReference type="GO" id="GO:0005886">
    <property type="term" value="C:plasma membrane"/>
    <property type="evidence" value="ECO:0007669"/>
    <property type="project" value="TreeGrafter"/>
</dbReference>
<name>A0A225MWF5_9BURK</name>
<evidence type="ECO:0000256" key="3">
    <source>
        <dbReference type="ARBA" id="ARBA00022840"/>
    </source>
</evidence>
<accession>A0A225MWF5</accession>
<feature type="domain" description="Bacterial type II secretion system protein E" evidence="5">
    <location>
        <begin position="149"/>
        <end position="500"/>
    </location>
</feature>
<dbReference type="Gene3D" id="3.40.50.300">
    <property type="entry name" value="P-loop containing nucleotide triphosphate hydrolases"/>
    <property type="match status" value="1"/>
</dbReference>
<dbReference type="SUPFAM" id="SSF52540">
    <property type="entry name" value="P-loop containing nucleoside triphosphate hydrolases"/>
    <property type="match status" value="1"/>
</dbReference>
<feature type="region of interest" description="Disordered" evidence="4">
    <location>
        <begin position="120"/>
        <end position="139"/>
    </location>
</feature>
<evidence type="ECO:0000313" key="6">
    <source>
        <dbReference type="EMBL" id="OWT65727.1"/>
    </source>
</evidence>
<protein>
    <submittedName>
        <fullName evidence="6">General secretion pathway protein</fullName>
    </submittedName>
</protein>
<proteinExistence type="inferred from homology"/>
<evidence type="ECO:0000256" key="1">
    <source>
        <dbReference type="ARBA" id="ARBA00006611"/>
    </source>
</evidence>
<reference evidence="7" key="1">
    <citation type="submission" date="2017-06" db="EMBL/GenBank/DDBJ databases">
        <title>Herbaspirillum phytohormonus sp. nov., isolated from the root nodule of Robinia pseudoacacia in lead-zinc mine.</title>
        <authorList>
            <person name="Fan M."/>
            <person name="Lin Y."/>
        </authorList>
    </citation>
    <scope>NUCLEOTIDE SEQUENCE [LARGE SCALE GENOMIC DNA]</scope>
    <source>
        <strain evidence="7">SC-089</strain>
    </source>
</reference>
<dbReference type="InterPro" id="IPR001482">
    <property type="entry name" value="T2SS/T4SS_dom"/>
</dbReference>
<feature type="compositionally biased region" description="Basic and acidic residues" evidence="4">
    <location>
        <begin position="120"/>
        <end position="129"/>
    </location>
</feature>
<sequence>MFARSRRLISSGPPAPALRFDASSALGVRDPEALRRAVAGGLRSVAAELRVEALAGRMCPAQLDDGCVAIFALPEHVGSDLADELARRVRAQGYTLATPQRYALDASLLLSVARGQFDPRAHAPDKVEPRQAGLRESGAGSERARTALASVFQEIVEWGVRHRASDIHLNVHWSRAESEVRFTIAGRYVEPERFRRLPTRTLADMLAVAWMDIQGGNGVVFDPQVEQQGRLCRHVDGRPVVLRWASLAADQGPSVCLRLLERDSLASRHGLERLGYLPGQVAAMERAMCCEGGTIVFAGTVGSGKSTTLACLVSNIPPHRKIITIEDPVEYLIPGAIQNTVARDTGKQAGEGMYAAKLRALKRAAMNDVLLGEIRDPESGRAFVDLAGSGVSLYTTVHAPSAWLACERLASEAVGIPRDFLATPGILKLVVYQALLPRLCPHCAWPASRLLAGAPGLDGRQRDGAAWRPWLERLRRLYDCDPAALRIRNPQGCPRCRNRQVPELSGCDGRTVAAEYLEPELVPGFLEYVRRGTAAPDAGLLRRHGGRHGAQGAGDAAWRSAMDNAMRKAMDGQIDPREIEARFQSFEIREQLLSLREDTGLRVVA</sequence>
<comment type="similarity">
    <text evidence="1">Belongs to the GSP E family.</text>
</comment>